<feature type="transmembrane region" description="Helical" evidence="1">
    <location>
        <begin position="68"/>
        <end position="92"/>
    </location>
</feature>
<dbReference type="EMBL" id="JAAMFK010000011">
    <property type="protein sequence ID" value="MBS9339189.1"/>
    <property type="molecule type" value="Genomic_DNA"/>
</dbReference>
<feature type="transmembrane region" description="Helical" evidence="1">
    <location>
        <begin position="139"/>
        <end position="158"/>
    </location>
</feature>
<feature type="transmembrane region" description="Helical" evidence="1">
    <location>
        <begin position="385"/>
        <end position="408"/>
    </location>
</feature>
<keyword evidence="1" id="KW-1133">Transmembrane helix</keyword>
<comment type="caution">
    <text evidence="2">The sequence shown here is derived from an EMBL/GenBank/DDBJ whole genome shotgun (WGS) entry which is preliminary data.</text>
</comment>
<feature type="transmembrane region" description="Helical" evidence="1">
    <location>
        <begin position="20"/>
        <end position="48"/>
    </location>
</feature>
<keyword evidence="3" id="KW-1185">Reference proteome</keyword>
<gene>
    <name evidence="2" type="ORF">G6R29_06165</name>
</gene>
<protein>
    <submittedName>
        <fullName evidence="2">Uncharacterized protein</fullName>
    </submittedName>
</protein>
<sequence>MSFPLVAFGLIKINKKNSYLYVVSGITLALYTHILSTLFLIAFTFIYFITSLFFSDDRNKIIENALKILGGCVITSLPVIVPILTVMTSNHIGTPSQPGNSFVNLVGDFDSLLKPIYFFSVFLICMSFYLTKKITIGQWISFVILIIGSGAICWPYFLQATPLHVIQFPYRLFNWGIFMGVVFSIFSIAENPIKSNKEKFLIMAVCFSVMTLSTNFNKLVFPTVNENGQLNVASEESIKTSYNRNDDGYHLNQLGAFSGNDTKLSEFWSLMNYADYAPQEIFDNPKSQFLLFDKKAQSIGKNLITVDDKQEVQIKNLKTNSNFVEFSPNEDINFGTLKLPVLGYNSTNILVTLNGEKINYRIIDGQIAINKHVSQKDKIKVIQKIPYWEIVPFLITVISISVLIGFYVMKKVNFKKREVR</sequence>
<keyword evidence="1" id="KW-0472">Membrane</keyword>
<proteinExistence type="predicted"/>
<reference evidence="2 3" key="1">
    <citation type="submission" date="2020-02" db="EMBL/GenBank/DDBJ databases">
        <title>Fructobacillus sp. isolated from paper mulberry of Taiwan.</title>
        <authorList>
            <person name="Lin S.-T."/>
        </authorList>
    </citation>
    <scope>NUCLEOTIDE SEQUENCE [LARGE SCALE GENOMIC DNA]</scope>
    <source>
        <strain evidence="2 3">M2-14</strain>
    </source>
</reference>
<feature type="transmembrane region" description="Helical" evidence="1">
    <location>
        <begin position="112"/>
        <end position="130"/>
    </location>
</feature>
<dbReference type="Proteomes" id="UP001519504">
    <property type="component" value="Unassembled WGS sequence"/>
</dbReference>
<evidence type="ECO:0000256" key="1">
    <source>
        <dbReference type="SAM" id="Phobius"/>
    </source>
</evidence>
<name>A0ABS5R168_9LACO</name>
<feature type="transmembrane region" description="Helical" evidence="1">
    <location>
        <begin position="170"/>
        <end position="188"/>
    </location>
</feature>
<dbReference type="RefSeq" id="WP_213809471.1">
    <property type="nucleotide sequence ID" value="NZ_JAAMFK010000011.1"/>
</dbReference>
<evidence type="ECO:0000313" key="2">
    <source>
        <dbReference type="EMBL" id="MBS9339189.1"/>
    </source>
</evidence>
<accession>A0ABS5R168</accession>
<keyword evidence="1" id="KW-0812">Transmembrane</keyword>
<evidence type="ECO:0000313" key="3">
    <source>
        <dbReference type="Proteomes" id="UP001519504"/>
    </source>
</evidence>
<organism evidence="2 3">
    <name type="scientific">Fructobacillus broussonetiae</name>
    <dbReference type="NCBI Taxonomy" id="2713173"/>
    <lineage>
        <taxon>Bacteria</taxon>
        <taxon>Bacillati</taxon>
        <taxon>Bacillota</taxon>
        <taxon>Bacilli</taxon>
        <taxon>Lactobacillales</taxon>
        <taxon>Lactobacillaceae</taxon>
        <taxon>Fructobacillus</taxon>
    </lineage>
</organism>